<dbReference type="RefSeq" id="WP_076517123.1">
    <property type="nucleotide sequence ID" value="NZ_FTOH01000009.1"/>
</dbReference>
<sequence>MPISLKAQNVVPLTVLVLLQVYLVLCLAQGALDLGGIISSMESASLMLLLNVVIVWLSYLVPADIKNGMVFFRVRNALPGHRFLSLMKSDPRIDVARIHAIHDLSSLVSDESAQNSFWYQVFYKPNTARMEIKSAHKSYLLYRDACAVSLILCGVYCLVSWLSPAYLGGSDSLYGLVFIVFALGFALSANNTGKRMVTTAIALSTAKAGTDE</sequence>
<keyword evidence="3" id="KW-1185">Reference proteome</keyword>
<proteinExistence type="predicted"/>
<evidence type="ECO:0000313" key="2">
    <source>
        <dbReference type="EMBL" id="SIT08105.1"/>
    </source>
</evidence>
<evidence type="ECO:0000313" key="3">
    <source>
        <dbReference type="Proteomes" id="UP000185639"/>
    </source>
</evidence>
<gene>
    <name evidence="2" type="ORF">SAMN05421686_10980</name>
</gene>
<feature type="transmembrane region" description="Helical" evidence="1">
    <location>
        <begin position="44"/>
        <end position="65"/>
    </location>
</feature>
<feature type="transmembrane region" description="Helical" evidence="1">
    <location>
        <begin position="140"/>
        <end position="161"/>
    </location>
</feature>
<name>A0A1N7PBU7_9GAMM</name>
<reference evidence="3" key="1">
    <citation type="submission" date="2017-01" db="EMBL/GenBank/DDBJ databases">
        <authorList>
            <person name="Varghese N."/>
            <person name="Submissions S."/>
        </authorList>
    </citation>
    <scope>NUCLEOTIDE SEQUENCE [LARGE SCALE GENOMIC DNA]</scope>
    <source>
        <strain evidence="3">DSM 24913</strain>
    </source>
</reference>
<keyword evidence="1" id="KW-0812">Transmembrane</keyword>
<feature type="transmembrane region" description="Helical" evidence="1">
    <location>
        <begin position="12"/>
        <end position="32"/>
    </location>
</feature>
<dbReference type="Proteomes" id="UP000185639">
    <property type="component" value="Unassembled WGS sequence"/>
</dbReference>
<keyword evidence="1" id="KW-0472">Membrane</keyword>
<protein>
    <submittedName>
        <fullName evidence="2">Uncharacterized protein</fullName>
    </submittedName>
</protein>
<evidence type="ECO:0000256" key="1">
    <source>
        <dbReference type="SAM" id="Phobius"/>
    </source>
</evidence>
<feature type="transmembrane region" description="Helical" evidence="1">
    <location>
        <begin position="173"/>
        <end position="189"/>
    </location>
</feature>
<accession>A0A1N7PBU7</accession>
<dbReference type="EMBL" id="FTOH01000009">
    <property type="protein sequence ID" value="SIT08105.1"/>
    <property type="molecule type" value="Genomic_DNA"/>
</dbReference>
<keyword evidence="1" id="KW-1133">Transmembrane helix</keyword>
<dbReference type="AlphaFoldDB" id="A0A1N7PBU7"/>
<dbReference type="OrthoDB" id="9179946at2"/>
<organism evidence="2 3">
    <name type="scientific">Thalassolituus maritimus</name>
    <dbReference type="NCBI Taxonomy" id="484498"/>
    <lineage>
        <taxon>Bacteria</taxon>
        <taxon>Pseudomonadati</taxon>
        <taxon>Pseudomonadota</taxon>
        <taxon>Gammaproteobacteria</taxon>
        <taxon>Oceanospirillales</taxon>
        <taxon>Oceanospirillaceae</taxon>
        <taxon>Thalassolituus</taxon>
    </lineage>
</organism>